<feature type="non-terminal residue" evidence="1">
    <location>
        <position position="1"/>
    </location>
</feature>
<organism evidence="1">
    <name type="scientific">marine sediment metagenome</name>
    <dbReference type="NCBI Taxonomy" id="412755"/>
    <lineage>
        <taxon>unclassified sequences</taxon>
        <taxon>metagenomes</taxon>
        <taxon>ecological metagenomes</taxon>
    </lineage>
</organism>
<gene>
    <name evidence="1" type="ORF">S06H3_66952</name>
</gene>
<dbReference type="EMBL" id="BARV01045978">
    <property type="protein sequence ID" value="GAI62024.1"/>
    <property type="molecule type" value="Genomic_DNA"/>
</dbReference>
<evidence type="ECO:0000313" key="1">
    <source>
        <dbReference type="EMBL" id="GAI62024.1"/>
    </source>
</evidence>
<dbReference type="AlphaFoldDB" id="X1S2M0"/>
<protein>
    <submittedName>
        <fullName evidence="1">Uncharacterized protein</fullName>
    </submittedName>
</protein>
<proteinExistence type="predicted"/>
<accession>X1S2M0</accession>
<comment type="caution">
    <text evidence="1">The sequence shown here is derived from an EMBL/GenBank/DDBJ whole genome shotgun (WGS) entry which is preliminary data.</text>
</comment>
<reference evidence="1" key="1">
    <citation type="journal article" date="2014" name="Front. Microbiol.">
        <title>High frequency of phylogenetically diverse reductive dehalogenase-homologous genes in deep subseafloor sedimentary metagenomes.</title>
        <authorList>
            <person name="Kawai M."/>
            <person name="Futagami T."/>
            <person name="Toyoda A."/>
            <person name="Takaki Y."/>
            <person name="Nishi S."/>
            <person name="Hori S."/>
            <person name="Arai W."/>
            <person name="Tsubouchi T."/>
            <person name="Morono Y."/>
            <person name="Uchiyama I."/>
            <person name="Ito T."/>
            <person name="Fujiyama A."/>
            <person name="Inagaki F."/>
            <person name="Takami H."/>
        </authorList>
    </citation>
    <scope>NUCLEOTIDE SEQUENCE</scope>
    <source>
        <strain evidence="1">Expedition CK06-06</strain>
    </source>
</reference>
<sequence length="40" mass="4078">RTPVIIAIGVLIATQLMNSVFVPLFSHAGLALSIGLGACL</sequence>
<feature type="non-terminal residue" evidence="1">
    <location>
        <position position="40"/>
    </location>
</feature>
<name>X1S2M0_9ZZZZ</name>